<dbReference type="EMBL" id="JBJIAA010000006">
    <property type="protein sequence ID" value="MFL0250455.1"/>
    <property type="molecule type" value="Genomic_DNA"/>
</dbReference>
<protein>
    <submittedName>
        <fullName evidence="2">Uncharacterized protein</fullName>
    </submittedName>
</protein>
<evidence type="ECO:0000313" key="3">
    <source>
        <dbReference type="Proteomes" id="UP001623592"/>
    </source>
</evidence>
<reference evidence="2 3" key="1">
    <citation type="submission" date="2024-11" db="EMBL/GenBank/DDBJ databases">
        <authorList>
            <person name="Heng Y.C."/>
            <person name="Lim A.C.H."/>
            <person name="Lee J.K.Y."/>
            <person name="Kittelmann S."/>
        </authorList>
    </citation>
    <scope>NUCLEOTIDE SEQUENCE [LARGE SCALE GENOMIC DNA]</scope>
    <source>
        <strain evidence="2 3">WILCCON 0114</strain>
    </source>
</reference>
<dbReference type="RefSeq" id="WP_406787125.1">
    <property type="nucleotide sequence ID" value="NZ_JBJIAA010000006.1"/>
</dbReference>
<accession>A0ABW8TES3</accession>
<proteinExistence type="predicted"/>
<name>A0ABW8TES3_9CLOT</name>
<feature type="chain" id="PRO_5047267858" evidence="1">
    <location>
        <begin position="21"/>
        <end position="413"/>
    </location>
</feature>
<organism evidence="2 3">
    <name type="scientific">Clostridium neuense</name>
    <dbReference type="NCBI Taxonomy" id="1728934"/>
    <lineage>
        <taxon>Bacteria</taxon>
        <taxon>Bacillati</taxon>
        <taxon>Bacillota</taxon>
        <taxon>Clostridia</taxon>
        <taxon>Eubacteriales</taxon>
        <taxon>Clostridiaceae</taxon>
        <taxon>Clostridium</taxon>
    </lineage>
</organism>
<keyword evidence="3" id="KW-1185">Reference proteome</keyword>
<dbReference type="SUPFAM" id="SSF82171">
    <property type="entry name" value="DPP6 N-terminal domain-like"/>
    <property type="match status" value="1"/>
</dbReference>
<evidence type="ECO:0000256" key="1">
    <source>
        <dbReference type="SAM" id="SignalP"/>
    </source>
</evidence>
<sequence length="413" mass="45894">MVKKKVMIGLLSAAVLCTSAGIGYKQIFANNVKKNVTLLSYSAAKVAKTDATFKINALSCGEAVEWLSDNEVLTLNKKSEYSNPNIPGIKYPVYYLSVYNINTGKTKDFKDVNDAGDPIKISPDKKYVLYTEPKVMPQVGNTEWQNDLNSGKLFSRSVKILNLTNGKITDFKGEYKAKEANYSWIDNNKLFVYYPNEGNKWNVENVDGTIYKTGNVKAPVAGSHPWPASNLNIKVSGNDVSGNFIVEVDDPSATGEDMKSTYYSVNVATNEMKQIYRTVGTAVGYTLENNVLLIDDWNKTDDFTRLVYFNDEGVKLGEAKTTEFNRNSAVGPVYDISKDGKTIAFPAIIPLPKGTPIKDVIKDTTTSLDILDLSTGKMKKVYQSKNLIKDIRWSQDGTSLIFNDGKQYILKIQ</sequence>
<keyword evidence="1" id="KW-0732">Signal</keyword>
<evidence type="ECO:0000313" key="2">
    <source>
        <dbReference type="EMBL" id="MFL0250455.1"/>
    </source>
</evidence>
<dbReference type="Proteomes" id="UP001623592">
    <property type="component" value="Unassembled WGS sequence"/>
</dbReference>
<feature type="signal peptide" evidence="1">
    <location>
        <begin position="1"/>
        <end position="20"/>
    </location>
</feature>
<comment type="caution">
    <text evidence="2">The sequence shown here is derived from an EMBL/GenBank/DDBJ whole genome shotgun (WGS) entry which is preliminary data.</text>
</comment>
<gene>
    <name evidence="2" type="ORF">ACJDT4_08460</name>
</gene>